<sequence length="151" mass="18008">MEAKLHDMFKADLKSWVNSQKTRELKVDSIDAKLWLNNTINDAEPDIIAQCLLPFVKPITHREHDLKELDESRLLKLYTIWFNCYCDLLSSLQSILVGRDEYMEGRRYLNRQFYYNAFLTEMCNIDSCEVKRQPTFMRTLTNTFGFNKQKH</sequence>
<evidence type="ECO:0000313" key="1">
    <source>
        <dbReference type="EMBL" id="QHT05179.1"/>
    </source>
</evidence>
<reference evidence="1" key="1">
    <citation type="journal article" date="2020" name="Nature">
        <title>Giant virus diversity and host interactions through global metagenomics.</title>
        <authorList>
            <person name="Schulz F."/>
            <person name="Roux S."/>
            <person name="Paez-Espino D."/>
            <person name="Jungbluth S."/>
            <person name="Walsh D.A."/>
            <person name="Denef V.J."/>
            <person name="McMahon K.D."/>
            <person name="Konstantinidis K.T."/>
            <person name="Eloe-Fadrosh E.A."/>
            <person name="Kyrpides N.C."/>
            <person name="Woyke T."/>
        </authorList>
    </citation>
    <scope>NUCLEOTIDE SEQUENCE</scope>
    <source>
        <strain evidence="1">GVMAG-M-3300021354-14</strain>
    </source>
</reference>
<name>A0A6C0CNA4_9ZZZZ</name>
<protein>
    <submittedName>
        <fullName evidence="1">Uncharacterized protein</fullName>
    </submittedName>
</protein>
<accession>A0A6C0CNA4</accession>
<organism evidence="1">
    <name type="scientific">viral metagenome</name>
    <dbReference type="NCBI Taxonomy" id="1070528"/>
    <lineage>
        <taxon>unclassified sequences</taxon>
        <taxon>metagenomes</taxon>
        <taxon>organismal metagenomes</taxon>
    </lineage>
</organism>
<proteinExistence type="predicted"/>
<dbReference type="EMBL" id="MN739450">
    <property type="protein sequence ID" value="QHT05179.1"/>
    <property type="molecule type" value="Genomic_DNA"/>
</dbReference>
<dbReference type="AlphaFoldDB" id="A0A6C0CNA4"/>